<organism evidence="2 3">
    <name type="scientific">Billgrantia pellis</name>
    <dbReference type="NCBI Taxonomy" id="2606936"/>
    <lineage>
        <taxon>Bacteria</taxon>
        <taxon>Pseudomonadati</taxon>
        <taxon>Pseudomonadota</taxon>
        <taxon>Gammaproteobacteria</taxon>
        <taxon>Oceanospirillales</taxon>
        <taxon>Halomonadaceae</taxon>
        <taxon>Billgrantia</taxon>
    </lineage>
</organism>
<proteinExistence type="predicted"/>
<evidence type="ECO:0000256" key="1">
    <source>
        <dbReference type="SAM" id="Coils"/>
    </source>
</evidence>
<feature type="coiled-coil region" evidence="1">
    <location>
        <begin position="5"/>
        <end position="60"/>
    </location>
</feature>
<name>A0A7V7KHL1_9GAMM</name>
<sequence length="84" mass="9531">MTTDIEQLQARTRYLEARLVKAGEERRLAQVKCRELEARCQNLERELARLRNQADTADVLDRMGSSAEALAREIEGQQNNGGQS</sequence>
<dbReference type="RefSeq" id="WP_149326612.1">
    <property type="nucleotide sequence ID" value="NZ_VTPY01000001.1"/>
</dbReference>
<dbReference type="AlphaFoldDB" id="A0A7V7KHL1"/>
<reference evidence="2 3" key="1">
    <citation type="submission" date="2019-08" db="EMBL/GenBank/DDBJ databases">
        <title>Bioinformatics analysis of the strain L3 and L5.</title>
        <authorList>
            <person name="Li X."/>
        </authorList>
    </citation>
    <scope>NUCLEOTIDE SEQUENCE [LARGE SCALE GENOMIC DNA]</scope>
    <source>
        <strain evidence="2 3">L5</strain>
    </source>
</reference>
<comment type="caution">
    <text evidence="2">The sequence shown here is derived from an EMBL/GenBank/DDBJ whole genome shotgun (WGS) entry which is preliminary data.</text>
</comment>
<dbReference type="EMBL" id="VTPY01000001">
    <property type="protein sequence ID" value="KAA0014402.1"/>
    <property type="molecule type" value="Genomic_DNA"/>
</dbReference>
<keyword evidence="3" id="KW-1185">Reference proteome</keyword>
<protein>
    <submittedName>
        <fullName evidence="2">Uncharacterized protein</fullName>
    </submittedName>
</protein>
<evidence type="ECO:0000313" key="3">
    <source>
        <dbReference type="Proteomes" id="UP000486760"/>
    </source>
</evidence>
<evidence type="ECO:0000313" key="2">
    <source>
        <dbReference type="EMBL" id="KAA0014402.1"/>
    </source>
</evidence>
<accession>A0A7V7KHL1</accession>
<gene>
    <name evidence="2" type="ORF">F0A17_01770</name>
</gene>
<dbReference type="Proteomes" id="UP000486760">
    <property type="component" value="Unassembled WGS sequence"/>
</dbReference>
<keyword evidence="1" id="KW-0175">Coiled coil</keyword>